<protein>
    <submittedName>
        <fullName evidence="11">Nitrate reductase gamma subunit</fullName>
    </submittedName>
</protein>
<keyword evidence="5" id="KW-0249">Electron transport</keyword>
<reference evidence="11 12" key="2">
    <citation type="journal article" date="2011" name="Stand. Genomic Sci.">
        <title>Complete genome sequence of Ferroglobus placidus AEDII12DO.</title>
        <authorList>
            <person name="Anderson I."/>
            <person name="Risso C."/>
            <person name="Holmes D."/>
            <person name="Lucas S."/>
            <person name="Copeland A."/>
            <person name="Lapidus A."/>
            <person name="Cheng J.F."/>
            <person name="Bruce D."/>
            <person name="Goodwin L."/>
            <person name="Pitluck S."/>
            <person name="Saunders E."/>
            <person name="Brettin T."/>
            <person name="Detter J.C."/>
            <person name="Han C."/>
            <person name="Tapia R."/>
            <person name="Larimer F."/>
            <person name="Land M."/>
            <person name="Hauser L."/>
            <person name="Woyke T."/>
            <person name="Lovley D."/>
            <person name="Kyrpides N."/>
            <person name="Ivanova N."/>
        </authorList>
    </citation>
    <scope>NUCLEOTIDE SEQUENCE [LARGE SCALE GENOMIC DNA]</scope>
    <source>
        <strain evidence="12">DSM 10642 / AEDII12DO</strain>
    </source>
</reference>
<reference evidence="12" key="1">
    <citation type="submission" date="2010-02" db="EMBL/GenBank/DDBJ databases">
        <title>Complete sequence of Ferroglobus placidus DSM 10642.</title>
        <authorList>
            <consortium name="US DOE Joint Genome Institute"/>
            <person name="Lucas S."/>
            <person name="Copeland A."/>
            <person name="Lapidus A."/>
            <person name="Cheng J.-F."/>
            <person name="Bruce D."/>
            <person name="Goodwin L."/>
            <person name="Pitluck S."/>
            <person name="Saunders E."/>
            <person name="Brettin T."/>
            <person name="Detter J.C."/>
            <person name="Han C."/>
            <person name="Tapia R."/>
            <person name="Larimer F."/>
            <person name="Land M."/>
            <person name="Hauser L."/>
            <person name="Kyrpides N."/>
            <person name="Ivanova N."/>
            <person name="Holmes D."/>
            <person name="Lovley D."/>
            <person name="Kyrpides N."/>
            <person name="Anderson I.J."/>
            <person name="Woyke T."/>
        </authorList>
    </citation>
    <scope>NUCLEOTIDE SEQUENCE [LARGE SCALE GENOMIC DNA]</scope>
    <source>
        <strain evidence="12">DSM 10642 / AEDII12DO</strain>
    </source>
</reference>
<proteinExistence type="predicted"/>
<keyword evidence="3" id="KW-1003">Cell membrane</keyword>
<keyword evidence="12" id="KW-1185">Reference proteome</keyword>
<keyword evidence="2" id="KW-0813">Transport</keyword>
<dbReference type="SUPFAM" id="SSF103501">
    <property type="entry name" value="Respiratory nitrate reductase 1 gamma chain"/>
    <property type="match status" value="1"/>
</dbReference>
<comment type="subcellular location">
    <subcellularLocation>
        <location evidence="1">Cell membrane</location>
        <topology evidence="1">Multi-pass membrane protein</topology>
    </subcellularLocation>
</comment>
<evidence type="ECO:0000256" key="3">
    <source>
        <dbReference type="ARBA" id="ARBA00022475"/>
    </source>
</evidence>
<evidence type="ECO:0000256" key="7">
    <source>
        <dbReference type="ARBA" id="ARBA00023002"/>
    </source>
</evidence>
<evidence type="ECO:0000256" key="4">
    <source>
        <dbReference type="ARBA" id="ARBA00022692"/>
    </source>
</evidence>
<keyword evidence="8 9" id="KW-0472">Membrane</keyword>
<organism evidence="11 12">
    <name type="scientific">Ferroglobus placidus (strain DSM 10642 / AEDII12DO)</name>
    <dbReference type="NCBI Taxonomy" id="589924"/>
    <lineage>
        <taxon>Archaea</taxon>
        <taxon>Methanobacteriati</taxon>
        <taxon>Methanobacteriota</taxon>
        <taxon>Archaeoglobi</taxon>
        <taxon>Archaeoglobales</taxon>
        <taxon>Archaeoglobaceae</taxon>
        <taxon>Ferroglobus</taxon>
    </lineage>
</organism>
<dbReference type="InterPro" id="IPR036197">
    <property type="entry name" value="NarG-like_sf"/>
</dbReference>
<accession>D3RXN4</accession>
<dbReference type="GO" id="GO:0019645">
    <property type="term" value="P:anaerobic electron transport chain"/>
    <property type="evidence" value="ECO:0007669"/>
    <property type="project" value="TreeGrafter"/>
</dbReference>
<feature type="transmembrane region" description="Helical" evidence="9">
    <location>
        <begin position="139"/>
        <end position="158"/>
    </location>
</feature>
<dbReference type="InterPro" id="IPR023234">
    <property type="entry name" value="NarG-like_domain"/>
</dbReference>
<dbReference type="GO" id="GO:0008940">
    <property type="term" value="F:nitrate reductase activity"/>
    <property type="evidence" value="ECO:0007669"/>
    <property type="project" value="TreeGrafter"/>
</dbReference>
<evidence type="ECO:0000313" key="12">
    <source>
        <dbReference type="Proteomes" id="UP000002613"/>
    </source>
</evidence>
<dbReference type="InterPro" id="IPR051936">
    <property type="entry name" value="Heme-iron_electron_transfer"/>
</dbReference>
<dbReference type="PANTHER" id="PTHR30598:SF3">
    <property type="entry name" value="RESPIRATORY NITRATE REDUCTASE 1 GAMMA CHAIN"/>
    <property type="match status" value="1"/>
</dbReference>
<dbReference type="PANTHER" id="PTHR30598">
    <property type="entry name" value="NITRATE REDUCTASE PRIVATE CHAPERONE, REDOX ENZYME MATURATION PROTEIN REMP FAMILY"/>
    <property type="match status" value="1"/>
</dbReference>
<dbReference type="EMBL" id="CP001899">
    <property type="protein sequence ID" value="ADC65247.1"/>
    <property type="molecule type" value="Genomic_DNA"/>
</dbReference>
<dbReference type="GeneID" id="8778598"/>
<dbReference type="STRING" id="589924.Ferp_1088"/>
<dbReference type="HOGENOM" id="CLU_067516_1_0_2"/>
<dbReference type="GO" id="GO:0009055">
    <property type="term" value="F:electron transfer activity"/>
    <property type="evidence" value="ECO:0007669"/>
    <property type="project" value="TreeGrafter"/>
</dbReference>
<evidence type="ECO:0000256" key="1">
    <source>
        <dbReference type="ARBA" id="ARBA00004651"/>
    </source>
</evidence>
<dbReference type="GO" id="GO:0020037">
    <property type="term" value="F:heme binding"/>
    <property type="evidence" value="ECO:0007669"/>
    <property type="project" value="TreeGrafter"/>
</dbReference>
<dbReference type="KEGG" id="fpl:Ferp_1088"/>
<keyword evidence="6 9" id="KW-1133">Transmembrane helix</keyword>
<feature type="transmembrane region" description="Helical" evidence="9">
    <location>
        <begin position="12"/>
        <end position="31"/>
    </location>
</feature>
<evidence type="ECO:0000313" key="11">
    <source>
        <dbReference type="EMBL" id="ADC65247.1"/>
    </source>
</evidence>
<keyword evidence="7" id="KW-0560">Oxidoreductase</keyword>
<evidence type="ECO:0000256" key="8">
    <source>
        <dbReference type="ARBA" id="ARBA00023136"/>
    </source>
</evidence>
<evidence type="ECO:0000256" key="9">
    <source>
        <dbReference type="SAM" id="Phobius"/>
    </source>
</evidence>
<gene>
    <name evidence="11" type="ordered locus">Ferp_1088</name>
</gene>
<dbReference type="PaxDb" id="589924-Ferp_1088"/>
<evidence type="ECO:0000256" key="5">
    <source>
        <dbReference type="ARBA" id="ARBA00022982"/>
    </source>
</evidence>
<dbReference type="Pfam" id="PF02665">
    <property type="entry name" value="Nitrate_red_gam"/>
    <property type="match status" value="1"/>
</dbReference>
<dbReference type="Gene3D" id="1.20.950.20">
    <property type="entry name" value="Transmembrane di-heme cytochromes, Chain C"/>
    <property type="match status" value="1"/>
</dbReference>
<feature type="transmembrane region" description="Helical" evidence="9">
    <location>
        <begin position="75"/>
        <end position="94"/>
    </location>
</feature>
<dbReference type="RefSeq" id="WP_012965590.1">
    <property type="nucleotide sequence ID" value="NC_013849.1"/>
</dbReference>
<dbReference type="AlphaFoldDB" id="D3RXN4"/>
<keyword evidence="4 9" id="KW-0812">Transmembrane</keyword>
<feature type="transmembrane region" description="Helical" evidence="9">
    <location>
        <begin position="106"/>
        <end position="127"/>
    </location>
</feature>
<sequence length="232" mass="26358">MLQVYLEEIVLYKLPFVTAAIFFAGLFFRVYKYLSVKLKIFPVFPKASKSGFKKLSDYFGDVFLFKTLFSSDKSLWVLSWLFHVSLLVILLGHIRMFLGIKVGESFANFLGTSLGAIFFLTLLFLLVRRVAKLRVISTAEDYFALILLLSVAVSGMYLRLNDVSLEGYLLSLISGEKIRVGSLALVVHAFLAQLLVAYLPFGKLFHSIGVFHSNYLVRWKNARVGNSVREMR</sequence>
<evidence type="ECO:0000259" key="10">
    <source>
        <dbReference type="Pfam" id="PF02665"/>
    </source>
</evidence>
<dbReference type="Proteomes" id="UP000002613">
    <property type="component" value="Chromosome"/>
</dbReference>
<dbReference type="eggNOG" id="arCOG02194">
    <property type="taxonomic scope" value="Archaea"/>
</dbReference>
<evidence type="ECO:0000256" key="2">
    <source>
        <dbReference type="ARBA" id="ARBA00022448"/>
    </source>
</evidence>
<name>D3RXN4_FERPA</name>
<feature type="domain" description="NarG-like" evidence="10">
    <location>
        <begin position="70"/>
        <end position="218"/>
    </location>
</feature>
<dbReference type="GO" id="GO:0005886">
    <property type="term" value="C:plasma membrane"/>
    <property type="evidence" value="ECO:0007669"/>
    <property type="project" value="UniProtKB-SubCell"/>
</dbReference>
<feature type="transmembrane region" description="Helical" evidence="9">
    <location>
        <begin position="178"/>
        <end position="199"/>
    </location>
</feature>
<evidence type="ECO:0000256" key="6">
    <source>
        <dbReference type="ARBA" id="ARBA00022989"/>
    </source>
</evidence>